<dbReference type="VEuPathDB" id="FungiDB:HZS61_001553"/>
<dbReference type="VEuPathDB" id="FungiDB:FOC4_g10014199"/>
<dbReference type="VEuPathDB" id="FungiDB:FOC1_g10016534"/>
<dbReference type="VEuPathDB" id="FungiDB:FOXG_18039"/>
<evidence type="ECO:0000313" key="1">
    <source>
        <dbReference type="EMBL" id="RKK73807.1"/>
    </source>
</evidence>
<dbReference type="EMBL" id="MRCX01000079">
    <property type="protein sequence ID" value="RKK73807.1"/>
    <property type="molecule type" value="Genomic_DNA"/>
</dbReference>
<evidence type="ECO:0000313" key="2">
    <source>
        <dbReference type="Proteomes" id="UP000285084"/>
    </source>
</evidence>
<dbReference type="VEuPathDB" id="FungiDB:FOC4_g10014198"/>
<sequence length="562" mass="63813">MALTGLYVINPHLLDTWAGEYIEPERIEPTGWDFAKGRRPLEKGYHSECVHMVAKSLPFADSIHCAIRDRTSYGVGYTELLPSVEAARVRRLKKRFAQELMAIVGYRLPLEICENIGRYCLSEYATKLINDVWSSKDFAGPRHATLRVTKSRSIWAQHVEFEGLQYIKSLSTTPSTSPKAACGIREVVITQDDNTPSLNQDKGLRWVVNRRKALPFSFEYKTDGLKLRDLAITERKNEMADYRQRRWAVLPDGLDISQLAPPPPGRNNEPIRAVDWNLPGCRGYSVLIDEQSICDIISNNMGGPSSQLVDVSNEHEGDWFYVPVDRDERIAELWLRIEGRGNTWHPIYKSLVASYDDTLNASSTEQRSGWASNKQRLGTSTPSTFHLRNLPSPLPTQAKGFFASTAELRDVRTVAVCRNWRYSKDVGIVGMLLTYADGHQRSLGQIRLDYMEAPLMVASGKIWLGCDKSKNVPLPDGFWPPTNKIKWLEVDEPLRDKNREYFELPLTGSLEWQSYRCWDYTCHSVCHHESSELKDEMDQVLAREAESGGRAPGVVKTFSVVV</sequence>
<dbReference type="Proteomes" id="UP000285084">
    <property type="component" value="Unassembled WGS sequence"/>
</dbReference>
<dbReference type="VEuPathDB" id="FungiDB:FOZG_02015"/>
<gene>
    <name evidence="1" type="ORF">BFJ69_g8974</name>
</gene>
<comment type="caution">
    <text evidence="1">The sequence shown here is derived from an EMBL/GenBank/DDBJ whole genome shotgun (WGS) entry which is preliminary data.</text>
</comment>
<dbReference type="VEuPathDB" id="FungiDB:FOIG_10963"/>
<protein>
    <submittedName>
        <fullName evidence="1">Uncharacterized protein</fullName>
    </submittedName>
</protein>
<dbReference type="VEuPathDB" id="FungiDB:FOIG_10962"/>
<dbReference type="VEuPathDB" id="FungiDB:FOMG_02029"/>
<dbReference type="AlphaFoldDB" id="A0A420N0I1"/>
<accession>A0A420N0I1</accession>
<dbReference type="VEuPathDB" id="FungiDB:FOC1_g10016535"/>
<name>A0A420N0I1_FUSOX</name>
<proteinExistence type="predicted"/>
<reference evidence="1 2" key="1">
    <citation type="journal article" date="2018" name="Sci. Rep.">
        <title>Characterisation of pathogen-specific regions and novel effector candidates in Fusarium oxysporum f. sp. cepae.</title>
        <authorList>
            <person name="Armitage A.D."/>
            <person name="Taylor A."/>
            <person name="Sobczyk M.K."/>
            <person name="Baxter L."/>
            <person name="Greenfield B.P."/>
            <person name="Bates H.J."/>
            <person name="Wilson F."/>
            <person name="Jackson A.C."/>
            <person name="Ott S."/>
            <person name="Harrison R.J."/>
            <person name="Clarkson J.P."/>
        </authorList>
    </citation>
    <scope>NUCLEOTIDE SEQUENCE [LARGE SCALE GENOMIC DNA]</scope>
    <source>
        <strain evidence="1 2">Fo_A13</strain>
    </source>
</reference>
<organism evidence="1 2">
    <name type="scientific">Fusarium oxysporum</name>
    <name type="common">Fusarium vascular wilt</name>
    <dbReference type="NCBI Taxonomy" id="5507"/>
    <lineage>
        <taxon>Eukaryota</taxon>
        <taxon>Fungi</taxon>
        <taxon>Dikarya</taxon>
        <taxon>Ascomycota</taxon>
        <taxon>Pezizomycotina</taxon>
        <taxon>Sordariomycetes</taxon>
        <taxon>Hypocreomycetidae</taxon>
        <taxon>Hypocreales</taxon>
        <taxon>Nectriaceae</taxon>
        <taxon>Fusarium</taxon>
        <taxon>Fusarium oxysporum species complex</taxon>
    </lineage>
</organism>